<dbReference type="EMBL" id="AKWW02000030">
    <property type="protein sequence ID" value="EMF43221.1"/>
    <property type="molecule type" value="Genomic_DNA"/>
</dbReference>
<dbReference type="Proteomes" id="UP000011754">
    <property type="component" value="Unassembled WGS sequence"/>
</dbReference>
<dbReference type="AlphaFoldDB" id="M3EZG2"/>
<keyword evidence="1" id="KW-0479">Metal-binding</keyword>
<organism evidence="3 4">
    <name type="scientific">Leptospira interrogans serovar Lora str. TE 1992</name>
    <dbReference type="NCBI Taxonomy" id="1193028"/>
    <lineage>
        <taxon>Bacteria</taxon>
        <taxon>Pseudomonadati</taxon>
        <taxon>Spirochaetota</taxon>
        <taxon>Spirochaetia</taxon>
        <taxon>Leptospirales</taxon>
        <taxon>Leptospiraceae</taxon>
        <taxon>Leptospira</taxon>
    </lineage>
</organism>
<name>M3EZG2_LEPIR</name>
<keyword evidence="2" id="KW-0201">Cytochrome c-type biogenesis</keyword>
<sequence>MNIKFTVLSGIILLSLGSIAYFSSKETSYTLLDASELAASPTKYENDLLRVRGFVKLGSVIREGKTAKFILEFNDKQIPVFLPEKPYFRMLLKKALVPG</sequence>
<keyword evidence="1" id="KW-0349">Heme</keyword>
<protein>
    <submittedName>
        <fullName evidence="3">Uncharacterized protein</fullName>
    </submittedName>
</protein>
<proteinExistence type="predicted"/>
<evidence type="ECO:0000313" key="4">
    <source>
        <dbReference type="Proteomes" id="UP000011754"/>
    </source>
</evidence>
<gene>
    <name evidence="3" type="ORF">LEP1GSC067_4173</name>
</gene>
<dbReference type="InterPro" id="IPR036127">
    <property type="entry name" value="CcmE-like_sf"/>
</dbReference>
<keyword evidence="1" id="KW-0408">Iron</keyword>
<dbReference type="GO" id="GO:0017003">
    <property type="term" value="P:protein-heme linkage"/>
    <property type="evidence" value="ECO:0007669"/>
    <property type="project" value="InterPro"/>
</dbReference>
<evidence type="ECO:0000313" key="3">
    <source>
        <dbReference type="EMBL" id="EMF43221.1"/>
    </source>
</evidence>
<evidence type="ECO:0000256" key="2">
    <source>
        <dbReference type="ARBA" id="ARBA00022748"/>
    </source>
</evidence>
<dbReference type="GO" id="GO:0017004">
    <property type="term" value="P:cytochrome complex assembly"/>
    <property type="evidence" value="ECO:0007669"/>
    <property type="project" value="UniProtKB-KW"/>
</dbReference>
<reference evidence="3 4" key="1">
    <citation type="submission" date="2013-01" db="EMBL/GenBank/DDBJ databases">
        <authorList>
            <person name="Harkins D.M."/>
            <person name="Durkin A.S."/>
            <person name="Brinkac L.M."/>
            <person name="Haft D.H."/>
            <person name="Selengut J.D."/>
            <person name="Sanka R."/>
            <person name="DePew J."/>
            <person name="Purushe J."/>
            <person name="Hartskeerl R.A."/>
            <person name="Ahmed A."/>
            <person name="van der Linden H."/>
            <person name="Goris M.G.A."/>
            <person name="Vinetz J.M."/>
            <person name="Sutton G.G."/>
            <person name="Nierman W.C."/>
            <person name="Fouts D.E."/>
        </authorList>
    </citation>
    <scope>NUCLEOTIDE SEQUENCE [LARGE SCALE GENOMIC DNA]</scope>
    <source>
        <strain evidence="3 4">TE 1992</strain>
    </source>
</reference>
<dbReference type="SUPFAM" id="SSF82093">
    <property type="entry name" value="Heme chaperone CcmE"/>
    <property type="match status" value="1"/>
</dbReference>
<accession>M3EZG2</accession>
<evidence type="ECO:0000256" key="1">
    <source>
        <dbReference type="ARBA" id="ARBA00022617"/>
    </source>
</evidence>
<comment type="caution">
    <text evidence="3">The sequence shown here is derived from an EMBL/GenBank/DDBJ whole genome shotgun (WGS) entry which is preliminary data.</text>
</comment>
<dbReference type="GO" id="GO:0005886">
    <property type="term" value="C:plasma membrane"/>
    <property type="evidence" value="ECO:0007669"/>
    <property type="project" value="InterPro"/>
</dbReference>